<dbReference type="EMBL" id="JAGPXE010000010">
    <property type="protein sequence ID" value="MBQ0926724.1"/>
    <property type="molecule type" value="Genomic_DNA"/>
</dbReference>
<protein>
    <submittedName>
        <fullName evidence="1">Uncharacterized protein</fullName>
    </submittedName>
</protein>
<sequence length="97" mass="10546">MNTPITKLTGAAPATNHEQRSAVGAPIIYLADPWQDWKRHYARLRNNHVVNLWGGGRPVALAMCGLLGQAGTDVRHAEDCGGCKRARDAEKSVTVQK</sequence>
<gene>
    <name evidence="1" type="ORF">KBO27_22480</name>
</gene>
<organism evidence="1 2">
    <name type="scientific">Saccharopolyspora endophytica</name>
    <dbReference type="NCBI Taxonomy" id="543886"/>
    <lineage>
        <taxon>Bacteria</taxon>
        <taxon>Bacillati</taxon>
        <taxon>Actinomycetota</taxon>
        <taxon>Actinomycetes</taxon>
        <taxon>Pseudonocardiales</taxon>
        <taxon>Pseudonocardiaceae</taxon>
        <taxon>Saccharopolyspora</taxon>
    </lineage>
</organism>
<name>A0ABS5DKA6_9PSEU</name>
<evidence type="ECO:0000313" key="1">
    <source>
        <dbReference type="EMBL" id="MBQ0926724.1"/>
    </source>
</evidence>
<dbReference type="Proteomes" id="UP000674084">
    <property type="component" value="Unassembled WGS sequence"/>
</dbReference>
<keyword evidence="2" id="KW-1185">Reference proteome</keyword>
<dbReference type="RefSeq" id="WP_210971862.1">
    <property type="nucleotide sequence ID" value="NZ_JAGPXE010000010.1"/>
</dbReference>
<reference evidence="1 2" key="1">
    <citation type="submission" date="2021-04" db="EMBL/GenBank/DDBJ databases">
        <title>Whole-genome sequencing of Saccharopolyspora endophytica KCTC 19397.</title>
        <authorList>
            <person name="Ay H."/>
            <person name="Saygin H."/>
            <person name="Sahin N."/>
        </authorList>
    </citation>
    <scope>NUCLEOTIDE SEQUENCE [LARGE SCALE GENOMIC DNA]</scope>
    <source>
        <strain evidence="1 2">KCTC 19397</strain>
    </source>
</reference>
<comment type="caution">
    <text evidence="1">The sequence shown here is derived from an EMBL/GenBank/DDBJ whole genome shotgun (WGS) entry which is preliminary data.</text>
</comment>
<accession>A0ABS5DKA6</accession>
<proteinExistence type="predicted"/>
<evidence type="ECO:0000313" key="2">
    <source>
        <dbReference type="Proteomes" id="UP000674084"/>
    </source>
</evidence>